<evidence type="ECO:0000313" key="2">
    <source>
        <dbReference type="EMBL" id="TPP10311.1"/>
    </source>
</evidence>
<dbReference type="GO" id="GO:0016301">
    <property type="term" value="F:kinase activity"/>
    <property type="evidence" value="ECO:0007669"/>
    <property type="project" value="UniProtKB-KW"/>
</dbReference>
<dbReference type="Proteomes" id="UP000316429">
    <property type="component" value="Unassembled WGS sequence"/>
</dbReference>
<accession>A0A504UUA5</accession>
<keyword evidence="2" id="KW-0418">Kinase</keyword>
<comment type="caution">
    <text evidence="2">The sequence shown here is derived from an EMBL/GenBank/DDBJ whole genome shotgun (WGS) entry which is preliminary data.</text>
</comment>
<dbReference type="EMBL" id="VFYP01000001">
    <property type="protein sequence ID" value="TPP10311.1"/>
    <property type="molecule type" value="Genomic_DNA"/>
</dbReference>
<evidence type="ECO:0000256" key="1">
    <source>
        <dbReference type="SAM" id="SignalP"/>
    </source>
</evidence>
<organism evidence="2 3">
    <name type="scientific">Rhizobium glycinendophyticum</name>
    <dbReference type="NCBI Taxonomy" id="2589807"/>
    <lineage>
        <taxon>Bacteria</taxon>
        <taxon>Pseudomonadati</taxon>
        <taxon>Pseudomonadota</taxon>
        <taxon>Alphaproteobacteria</taxon>
        <taxon>Hyphomicrobiales</taxon>
        <taxon>Rhizobiaceae</taxon>
        <taxon>Rhizobium/Agrobacterium group</taxon>
        <taxon>Rhizobium</taxon>
    </lineage>
</organism>
<proteinExistence type="predicted"/>
<keyword evidence="1" id="KW-0732">Signal</keyword>
<dbReference type="AlphaFoldDB" id="A0A504UUA5"/>
<feature type="signal peptide" evidence="1">
    <location>
        <begin position="1"/>
        <end position="20"/>
    </location>
</feature>
<dbReference type="OrthoDB" id="8288922at2"/>
<gene>
    <name evidence="2" type="ORF">FJQ55_05450</name>
</gene>
<dbReference type="RefSeq" id="WP_140826661.1">
    <property type="nucleotide sequence ID" value="NZ_VFYP01000001.1"/>
</dbReference>
<sequence>MNKFLATAAILLLTAGTSLAGAFNFPSDDPVATVEIPDSWKPSETDYGYEATSPDGGTYISFDAAGAEDTEEVIKGVFTFLEENGVTADPASQTESKGDQNGMPYQTLSWKGTDKDGPVTIGVGIVGISEESLAIVTYWASTETEEKNNPDVNKMLESIKPAE</sequence>
<reference evidence="2 3" key="1">
    <citation type="submission" date="2019-06" db="EMBL/GenBank/DDBJ databases">
        <title>Rhizobium sp. CL12 isolated from roots of soybean.</title>
        <authorList>
            <person name="Wang C."/>
        </authorList>
    </citation>
    <scope>NUCLEOTIDE SEQUENCE [LARGE SCALE GENOMIC DNA]</scope>
    <source>
        <strain evidence="2 3">CL12</strain>
    </source>
</reference>
<protein>
    <submittedName>
        <fullName evidence="2">Histidine kinase</fullName>
    </submittedName>
</protein>
<keyword evidence="3" id="KW-1185">Reference proteome</keyword>
<name>A0A504UUA5_9HYPH</name>
<keyword evidence="2" id="KW-0808">Transferase</keyword>
<evidence type="ECO:0000313" key="3">
    <source>
        <dbReference type="Proteomes" id="UP000316429"/>
    </source>
</evidence>
<feature type="chain" id="PRO_5021217236" evidence="1">
    <location>
        <begin position="21"/>
        <end position="163"/>
    </location>
</feature>